<keyword evidence="1" id="KW-0175">Coiled coil</keyword>
<evidence type="ECO:0000256" key="1">
    <source>
        <dbReference type="SAM" id="Coils"/>
    </source>
</evidence>
<reference evidence="2" key="1">
    <citation type="journal article" date="2020" name="mSystems">
        <title>Genome- and Community-Level Interaction Insights into Carbon Utilization and Element Cycling Functions of Hydrothermarchaeota in Hydrothermal Sediment.</title>
        <authorList>
            <person name="Zhou Z."/>
            <person name="Liu Y."/>
            <person name="Xu W."/>
            <person name="Pan J."/>
            <person name="Luo Z.H."/>
            <person name="Li M."/>
        </authorList>
    </citation>
    <scope>NUCLEOTIDE SEQUENCE [LARGE SCALE GENOMIC DNA]</scope>
    <source>
        <strain evidence="2">SpSt-757</strain>
    </source>
</reference>
<organism evidence="2">
    <name type="scientific">candidate division CPR3 bacterium</name>
    <dbReference type="NCBI Taxonomy" id="2268181"/>
    <lineage>
        <taxon>Bacteria</taxon>
        <taxon>Bacteria division CPR3</taxon>
    </lineage>
</organism>
<dbReference type="EMBL" id="DTGG01000113">
    <property type="protein sequence ID" value="HFZ09179.1"/>
    <property type="molecule type" value="Genomic_DNA"/>
</dbReference>
<feature type="coiled-coil region" evidence="1">
    <location>
        <begin position="7"/>
        <end position="54"/>
    </location>
</feature>
<name>A0A7V3N4Q1_UNCC3</name>
<proteinExistence type="predicted"/>
<accession>A0A7V3N4Q1</accession>
<gene>
    <name evidence="2" type="ORF">ENV41_03500</name>
</gene>
<evidence type="ECO:0000313" key="2">
    <source>
        <dbReference type="EMBL" id="HFZ09179.1"/>
    </source>
</evidence>
<comment type="caution">
    <text evidence="2">The sequence shown here is derived from an EMBL/GenBank/DDBJ whole genome shotgun (WGS) entry which is preliminary data.</text>
</comment>
<dbReference type="AlphaFoldDB" id="A0A7V3N4Q1"/>
<sequence>MADEERLFLTKKEIEALQKNIDELDRVKAEIKKLEEEISELKKVEKDVEQKVLEAVEVANKLGKWIVDARDRLILISVYMQKKPVSYKDAWERALSKLNAKIQKILVDELEAMKAEAGEFRRVVISVKEKKGSLVDIIKSNWEKLKGFVSKFVSRIVNGFKRMLSGTREVDDAIEEMSDLVGRENTVTAGRRFVDMFVGKDVRIDEDELYQLGRIASMGNSEVEERVKREVIERLKSRRSSKELFFITKKCAVANGRLLIGATEEGLIKRLDSIGFSEREIENAVNCFVEKKAVSPPGWEETVEEMKKHPEIKNPFALAWWMHGEGYKPRKKKKSAVDTGDVVEEISEVIDETRKDVEETIDEEVVPAIEKYVQVGLEKAMSKLAVLLGEKEEKVIDTVMRFYEYVGS</sequence>
<protein>
    <submittedName>
        <fullName evidence="2">Uncharacterized protein</fullName>
    </submittedName>
</protein>